<dbReference type="AlphaFoldDB" id="A0A6J4U6Z2"/>
<protein>
    <submittedName>
        <fullName evidence="2">Uncharacterized protein</fullName>
    </submittedName>
</protein>
<name>A0A6J4U6Z2_9BACT</name>
<feature type="compositionally biased region" description="Pro residues" evidence="1">
    <location>
        <begin position="100"/>
        <end position="116"/>
    </location>
</feature>
<gene>
    <name evidence="2" type="ORF">AVDCRST_MAG59-772</name>
</gene>
<organism evidence="2">
    <name type="scientific">uncultured Thermomicrobiales bacterium</name>
    <dbReference type="NCBI Taxonomy" id="1645740"/>
    <lineage>
        <taxon>Bacteria</taxon>
        <taxon>Pseudomonadati</taxon>
        <taxon>Thermomicrobiota</taxon>
        <taxon>Thermomicrobia</taxon>
        <taxon>Thermomicrobiales</taxon>
        <taxon>environmental samples</taxon>
    </lineage>
</organism>
<evidence type="ECO:0000256" key="1">
    <source>
        <dbReference type="SAM" id="MobiDB-lite"/>
    </source>
</evidence>
<dbReference type="EMBL" id="CADCWF010000036">
    <property type="protein sequence ID" value="CAA9540088.1"/>
    <property type="molecule type" value="Genomic_DNA"/>
</dbReference>
<sequence length="116" mass="12554">MPRRLAVAPRLDPDELRRRARAAPAADRVRWLAGRLVSEGRPATEVGPLVGFSPEWVRALVRRYSAGDPAALGDGRRGNAGGHRCWTGRPRMRCARRWPGSPPAAAPGPAGPWPHG</sequence>
<reference evidence="2" key="1">
    <citation type="submission" date="2020-02" db="EMBL/GenBank/DDBJ databases">
        <authorList>
            <person name="Meier V. D."/>
        </authorList>
    </citation>
    <scope>NUCLEOTIDE SEQUENCE</scope>
    <source>
        <strain evidence="2">AVDCRST_MAG59</strain>
    </source>
</reference>
<evidence type="ECO:0000313" key="2">
    <source>
        <dbReference type="EMBL" id="CAA9540088.1"/>
    </source>
</evidence>
<feature type="region of interest" description="Disordered" evidence="1">
    <location>
        <begin position="96"/>
        <end position="116"/>
    </location>
</feature>
<proteinExistence type="predicted"/>
<accession>A0A6J4U6Z2</accession>